<feature type="region of interest" description="Disordered" evidence="5">
    <location>
        <begin position="1671"/>
        <end position="1771"/>
    </location>
</feature>
<feature type="region of interest" description="Disordered" evidence="5">
    <location>
        <begin position="900"/>
        <end position="921"/>
    </location>
</feature>
<reference evidence="8" key="1">
    <citation type="submission" date="2025-08" db="UniProtKB">
        <authorList>
            <consortium name="RefSeq"/>
        </authorList>
    </citation>
    <scope>IDENTIFICATION</scope>
</reference>
<feature type="region of interest" description="Disordered" evidence="5">
    <location>
        <begin position="592"/>
        <end position="641"/>
    </location>
</feature>
<organism evidence="7 8">
    <name type="scientific">Salmo salar</name>
    <name type="common">Atlantic salmon</name>
    <dbReference type="NCBI Taxonomy" id="8030"/>
    <lineage>
        <taxon>Eukaryota</taxon>
        <taxon>Metazoa</taxon>
        <taxon>Chordata</taxon>
        <taxon>Craniata</taxon>
        <taxon>Vertebrata</taxon>
        <taxon>Euteleostomi</taxon>
        <taxon>Actinopterygii</taxon>
        <taxon>Neopterygii</taxon>
        <taxon>Teleostei</taxon>
        <taxon>Protacanthopterygii</taxon>
        <taxon>Salmoniformes</taxon>
        <taxon>Salmonidae</taxon>
        <taxon>Salmoninae</taxon>
        <taxon>Salmo</taxon>
    </lineage>
</organism>
<feature type="coiled-coil region" evidence="4">
    <location>
        <begin position="1031"/>
        <end position="1275"/>
    </location>
</feature>
<evidence type="ECO:0000256" key="3">
    <source>
        <dbReference type="ARBA" id="ARBA00023054"/>
    </source>
</evidence>
<feature type="region of interest" description="Disordered" evidence="5">
    <location>
        <begin position="206"/>
        <end position="236"/>
    </location>
</feature>
<feature type="compositionally biased region" description="Acidic residues" evidence="5">
    <location>
        <begin position="1851"/>
        <end position="1860"/>
    </location>
</feature>
<keyword evidence="3 4" id="KW-0175">Coiled coil</keyword>
<feature type="compositionally biased region" description="Polar residues" evidence="5">
    <location>
        <begin position="227"/>
        <end position="236"/>
    </location>
</feature>
<feature type="region of interest" description="Disordered" evidence="5">
    <location>
        <begin position="1458"/>
        <end position="1610"/>
    </location>
</feature>
<feature type="compositionally biased region" description="Low complexity" evidence="5">
    <location>
        <begin position="1527"/>
        <end position="1543"/>
    </location>
</feature>
<proteinExistence type="predicted"/>
<feature type="compositionally biased region" description="Low complexity" evidence="5">
    <location>
        <begin position="1503"/>
        <end position="1519"/>
    </location>
</feature>
<protein>
    <submittedName>
        <fullName evidence="8">Girdin isoform X1</fullName>
    </submittedName>
</protein>
<dbReference type="RefSeq" id="XP_045547115.1">
    <property type="nucleotide sequence ID" value="XM_045691159.1"/>
</dbReference>
<accession>A0ABM3CKM9</accession>
<dbReference type="InterPro" id="IPR043936">
    <property type="entry name" value="HOOK_N"/>
</dbReference>
<feature type="compositionally biased region" description="Polar residues" evidence="5">
    <location>
        <begin position="1553"/>
        <end position="1567"/>
    </location>
</feature>
<dbReference type="InterPro" id="IPR001715">
    <property type="entry name" value="CH_dom"/>
</dbReference>
<dbReference type="PANTHER" id="PTHR18947:SF30">
    <property type="entry name" value="GIRDIN"/>
    <property type="match status" value="1"/>
</dbReference>
<evidence type="ECO:0000256" key="2">
    <source>
        <dbReference type="ARBA" id="ARBA00022490"/>
    </source>
</evidence>
<name>A0ABM3CKM9_SALSA</name>
<dbReference type="Proteomes" id="UP001652741">
    <property type="component" value="Chromosome ssa12"/>
</dbReference>
<feature type="compositionally biased region" description="Low complexity" evidence="5">
    <location>
        <begin position="1694"/>
        <end position="1703"/>
    </location>
</feature>
<feature type="compositionally biased region" description="Basic and acidic residues" evidence="5">
    <location>
        <begin position="702"/>
        <end position="728"/>
    </location>
</feature>
<dbReference type="InterPro" id="IPR036872">
    <property type="entry name" value="CH_dom_sf"/>
</dbReference>
<feature type="compositionally biased region" description="Polar residues" evidence="5">
    <location>
        <begin position="1675"/>
        <end position="1691"/>
    </location>
</feature>
<feature type="compositionally biased region" description="Low complexity" evidence="5">
    <location>
        <begin position="1341"/>
        <end position="1361"/>
    </location>
</feature>
<comment type="subcellular location">
    <subcellularLocation>
        <location evidence="1">Cytoplasm</location>
    </subcellularLocation>
</comment>
<feature type="region of interest" description="Disordered" evidence="5">
    <location>
        <begin position="702"/>
        <end position="730"/>
    </location>
</feature>
<keyword evidence="7" id="KW-1185">Reference proteome</keyword>
<evidence type="ECO:0000313" key="8">
    <source>
        <dbReference type="RefSeq" id="XP_045547115.1"/>
    </source>
</evidence>
<feature type="compositionally biased region" description="Basic and acidic residues" evidence="5">
    <location>
        <begin position="1299"/>
        <end position="1314"/>
    </location>
</feature>
<evidence type="ECO:0000256" key="5">
    <source>
        <dbReference type="SAM" id="MobiDB-lite"/>
    </source>
</evidence>
<evidence type="ECO:0000256" key="1">
    <source>
        <dbReference type="ARBA" id="ARBA00004496"/>
    </source>
</evidence>
<feature type="compositionally biased region" description="Basic and acidic residues" evidence="5">
    <location>
        <begin position="479"/>
        <end position="489"/>
    </location>
</feature>
<feature type="compositionally biased region" description="Polar residues" evidence="5">
    <location>
        <begin position="623"/>
        <end position="636"/>
    </location>
</feature>
<feature type="compositionally biased region" description="Polar residues" evidence="5">
    <location>
        <begin position="1718"/>
        <end position="1727"/>
    </location>
</feature>
<dbReference type="PANTHER" id="PTHR18947">
    <property type="entry name" value="HOOK PROTEINS"/>
    <property type="match status" value="1"/>
</dbReference>
<evidence type="ECO:0000256" key="4">
    <source>
        <dbReference type="SAM" id="Coils"/>
    </source>
</evidence>
<feature type="region of interest" description="Disordered" evidence="5">
    <location>
        <begin position="471"/>
        <end position="493"/>
    </location>
</feature>
<feature type="compositionally biased region" description="Polar residues" evidence="5">
    <location>
        <begin position="601"/>
        <end position="615"/>
    </location>
</feature>
<dbReference type="GeneID" id="106564606"/>
<feature type="compositionally biased region" description="Polar residues" evidence="5">
    <location>
        <begin position="1472"/>
        <end position="1485"/>
    </location>
</feature>
<keyword evidence="2" id="KW-0963">Cytoplasm</keyword>
<feature type="region of interest" description="Disordered" evidence="5">
    <location>
        <begin position="1823"/>
        <end position="1860"/>
    </location>
</feature>
<sequence length="1860" mass="211656">MESEVFLPHLEQFMLSPLVIWVKTFGQNDGNMTLDYSELLDGVVLNKIMIQINPKATLQSVNKVNNDPSQRILNLTVLIRQIKTYYLETLRQLIMMPLPNVLVLGKTPHSEQSLEEMKKLLLLLLGCAVQCEKKEEYVERIQTLDFDTKAAIAAHIQEVTHSQDSVLDLHWLEASELCAEDLETLFRRLVDQRDTQLDTILELMQERESTPSPSPPSAQSPSDCPSMQQQAASHQHLSVELADSKAKVRRLRQELEEKSEQVLDCRQELENMEAEFKRIQQENSVLLAEARSARTYRDELDALRERAIRADKLESEVGRYREKLHNMEFYKAKVEELKEDNSVLLETKAVLQQQLEGWRARSDKLHQLEKHSLLLNARVHVMEQEKEVDRRRMEELQEENLALELAQRRSMEESQHLGWELEQLSRTPDNPQGQKSLGEEVVDGTRSRLLRLERENQSLLRTIEELRAADLSLGPQHNHNREHTRRDGQRPANTAEVVREYLGSLDNTSWEQSELVIKEDCDIDIDTSHHRDPKCNGVSVDLEGEIDRLERESETLKEKMDLQKQEKGQLEDRESCDLSDRMADLEAVAKDNTRNLLQPGASVSLTRDTSPCSKNKSPRRENSSTGLQTRASSSSTKHTERLEAKCRALDTENQRLQAALDNTGRKLQRLEAEVHELEAENQILQAGLEELRISSRRMEQLEQEKQTLEQEASGLERDKRRLEKENRRLRQQAEIQDSTLDGSNLRVASLERENRGMGKEVERLKEVEERVKGLERDNRELAKQGAINQRALVTLREELVSDKLKTQQRENELERLAHELEMRVRNQDTSPPSDEETPDNSRFKMLESELESSLKRSLQIKEDKMAAVEARLQESSTLNQQLRQELKTVRLNYEALLQREEEEHAARSPTPQRESDRAVSEWQWESQEATRELLRVKDRLIEVERNNATLQAERQALQAQLRQLETQSDSLQAQILALQRQTASLQENNTALQTHNANLQVEKSTLNSQSASLLAQNAQLQCQQSSTESDKEVAMREREELRGVYDQLLRDHERLAALHERQAMDYEALMGKHGCLKNVHRTLELEHRTLEDRYKTLLQQKAKLEGLEKALREEQDKMSVEKEQHRTTASECRQLRDEKDWLNQTYRQLLKDQEELQADHKNMKTLLNSTKLEQTKLESDFNKLREQYQQLDITNTKLTNQCELLSQLKGNLEEENRHLLDQIQTLMLQNRTLLEQTMESKDLFHVEQRQHIDKLNELRRQKEKLEEKIMDQYKFYDPSPPRRRGNWIALKMRKLMKPRSRERCGPASSSDHHRSLTPTRSGSFEALPPTSPSASGCQDNGSFVGSDGSGGSTTSPRRSSTLNDLDKLNDLVYPSTLSEDPEQLEESEIKNDRFRKESMTSSMSDSILSIINHQHQPTTTPLFYPTTTAAAAATDSNELCLTDKDYNDSAVATEFDDGDELQNHGLNGVPSRAQSQSSGEFSLSLDNEPWSNGSSPVQPPPSSRRSSSSCLPPSDTSTPRHTRQNLSPTTHTQQRSTSSTHTSSNKHRESVGVKNSSPIAIANTQGSVPCRGREVGSTQDPWPRRSVLRRCTSSSRAPQRPSDGNVPKTAQGQVAVLSRSGLGLNKAPETTTTRASAMSPITVLYVQGKSSSVSGCLNCFSTPLGKEARLREPWSPTSLPRASSVISTAEGSSRRSSVNSDSRVMAKVDPLPIMESDGSPNQETDTINQNQNKQNNPEELESDNQPPPSKPPRDPAIATDRPKSTCQESLFGGTPFNLDSVFSDTIFSELVVTTTTSNNSNNNDKNQTFLCLNPELERNVSFPPLRQESTNGTAPGRMDNVQSQNGGHEDCESDTVEIDC</sequence>
<dbReference type="PROSITE" id="PS50021">
    <property type="entry name" value="CH"/>
    <property type="match status" value="1"/>
</dbReference>
<dbReference type="SUPFAM" id="SSF116907">
    <property type="entry name" value="Hook domain"/>
    <property type="match status" value="1"/>
</dbReference>
<feature type="region of interest" description="Disordered" evidence="5">
    <location>
        <begin position="553"/>
        <end position="577"/>
    </location>
</feature>
<dbReference type="Pfam" id="PF19047">
    <property type="entry name" value="HOOK_N"/>
    <property type="match status" value="1"/>
</dbReference>
<evidence type="ECO:0000259" key="6">
    <source>
        <dbReference type="PROSITE" id="PS50021"/>
    </source>
</evidence>
<feature type="region of interest" description="Disordered" evidence="5">
    <location>
        <begin position="1297"/>
        <end position="1400"/>
    </location>
</feature>
<evidence type="ECO:0000313" key="7">
    <source>
        <dbReference type="Proteomes" id="UP001652741"/>
    </source>
</evidence>
<dbReference type="Gene3D" id="1.10.418.10">
    <property type="entry name" value="Calponin-like domain"/>
    <property type="match status" value="1"/>
</dbReference>
<feature type="domain" description="Calponin-homology (CH)" evidence="6">
    <location>
        <begin position="12"/>
        <end position="128"/>
    </location>
</feature>
<gene>
    <name evidence="8" type="primary">LOC106564606</name>
</gene>
<feature type="coiled-coil region" evidence="4">
    <location>
        <begin position="442"/>
        <end position="469"/>
    </location>
</feature>
<feature type="compositionally biased region" description="Basic and acidic residues" evidence="5">
    <location>
        <begin position="1387"/>
        <end position="1398"/>
    </location>
</feature>
<feature type="coiled-coil region" evidence="4">
    <location>
        <begin position="379"/>
        <end position="413"/>
    </location>
</feature>